<proteinExistence type="predicted"/>
<evidence type="ECO:0000313" key="1">
    <source>
        <dbReference type="EMBL" id="GJJ84695.1"/>
    </source>
</evidence>
<dbReference type="EMBL" id="BQFY01000024">
    <property type="protein sequence ID" value="GJJ84695.1"/>
    <property type="molecule type" value="Genomic_DNA"/>
</dbReference>
<dbReference type="Proteomes" id="UP001050241">
    <property type="component" value="Unassembled WGS sequence"/>
</dbReference>
<evidence type="ECO:0000313" key="2">
    <source>
        <dbReference type="Proteomes" id="UP001050241"/>
    </source>
</evidence>
<protein>
    <submittedName>
        <fullName evidence="1">Uncharacterized protein</fullName>
    </submittedName>
</protein>
<sequence length="91" mass="9999">MIPHDVERDRRHASGFGAEPGFGFRHFRQVIGQHVDAAVHKNPVDNLRGVRFRGVAAYKIGQQIAGEGAVREMSEMQMSEKIHAFSLSGGG</sequence>
<organism evidence="1 2">
    <name type="scientific">Enterobacter cloacae</name>
    <dbReference type="NCBI Taxonomy" id="550"/>
    <lineage>
        <taxon>Bacteria</taxon>
        <taxon>Pseudomonadati</taxon>
        <taxon>Pseudomonadota</taxon>
        <taxon>Gammaproteobacteria</taxon>
        <taxon>Enterobacterales</taxon>
        <taxon>Enterobacteriaceae</taxon>
        <taxon>Enterobacter</taxon>
        <taxon>Enterobacter cloacae complex</taxon>
    </lineage>
</organism>
<comment type="caution">
    <text evidence="1">The sequence shown here is derived from an EMBL/GenBank/DDBJ whole genome shotgun (WGS) entry which is preliminary data.</text>
</comment>
<dbReference type="AlphaFoldDB" id="A0ABD0BTH1"/>
<reference evidence="1" key="1">
    <citation type="submission" date="2021-11" db="EMBL/GenBank/DDBJ databases">
        <title>WGS analysis for carbapenemase-producing Enterobacterales outbreak in a University Hospital, Japan.</title>
        <authorList>
            <person name="Tukada M."/>
            <person name="Miyazaki T."/>
            <person name="Aoki K."/>
            <person name="Yoshizawa S."/>
            <person name="Ishii Y."/>
            <person name="Tateda K."/>
        </authorList>
    </citation>
    <scope>NUCLEOTIDE SEQUENCE</scope>
    <source>
        <strain evidence="1">TUM16652</strain>
    </source>
</reference>
<gene>
    <name evidence="1" type="ORF">TUM16652_33950</name>
</gene>
<accession>A0ABD0BTH1</accession>
<name>A0ABD0BTH1_ENTCL</name>